<name>A0A5C8CPH6_9SPIR</name>
<accession>A0A5C8CPH6</accession>
<dbReference type="RefSeq" id="WP_147757667.1">
    <property type="nucleotide sequence ID" value="NZ_SAXT01000001.1"/>
</dbReference>
<dbReference type="Proteomes" id="UP000325116">
    <property type="component" value="Unassembled WGS sequence"/>
</dbReference>
<feature type="coiled-coil region" evidence="1">
    <location>
        <begin position="128"/>
        <end position="211"/>
    </location>
</feature>
<sequence length="352" mass="41614">MIFQKYFLHNQQTILKLVLYDADIRTYNPIMHVRRFATLLLIENIILNINDNSKLLEYVLYNSYSDLLNEKLLQLLENVHENKKINTDDAKKIISNISCATCVDSDRNIDILKEEDETKIVSSIIKYKDRYIEKVKEVEEANKRVEETNIENEKIRKEKEKSDIENENLKKAKEKSEAEKNEFLKENERLIKEKEESEKNIKLEKIKLEIEKDHNKKREYIKSKRRNIKIKKTACVILISVLISILIFILIKNNKDTKIFIDKNIKLPDIVTGIIIFIIVNPVAFLFKIICDKIKKKTILLKILFLIFITIILAYIQINEGISSFFKWLSKIIGLILSITPFWNNIIKWISK</sequence>
<keyword evidence="2" id="KW-1133">Transmembrane helix</keyword>
<evidence type="ECO:0000256" key="2">
    <source>
        <dbReference type="SAM" id="Phobius"/>
    </source>
</evidence>
<gene>
    <name evidence="3" type="ORF">EPJ80_01860</name>
</gene>
<protein>
    <submittedName>
        <fullName evidence="3">Uncharacterized protein</fullName>
    </submittedName>
</protein>
<evidence type="ECO:0000313" key="4">
    <source>
        <dbReference type="Proteomes" id="UP000325116"/>
    </source>
</evidence>
<proteinExistence type="predicted"/>
<keyword evidence="1" id="KW-0175">Coiled coil</keyword>
<feature type="transmembrane region" description="Helical" evidence="2">
    <location>
        <begin position="328"/>
        <end position="347"/>
    </location>
</feature>
<organism evidence="3 4">
    <name type="scientific">Brachyspira aalborgi</name>
    <dbReference type="NCBI Taxonomy" id="29522"/>
    <lineage>
        <taxon>Bacteria</taxon>
        <taxon>Pseudomonadati</taxon>
        <taxon>Spirochaetota</taxon>
        <taxon>Spirochaetia</taxon>
        <taxon>Brachyspirales</taxon>
        <taxon>Brachyspiraceae</taxon>
        <taxon>Brachyspira</taxon>
    </lineage>
</organism>
<comment type="caution">
    <text evidence="3">The sequence shown here is derived from an EMBL/GenBank/DDBJ whole genome shotgun (WGS) entry which is preliminary data.</text>
</comment>
<feature type="transmembrane region" description="Helical" evidence="2">
    <location>
        <begin position="270"/>
        <end position="287"/>
    </location>
</feature>
<keyword evidence="2" id="KW-0472">Membrane</keyword>
<evidence type="ECO:0000313" key="3">
    <source>
        <dbReference type="EMBL" id="TXJ13512.1"/>
    </source>
</evidence>
<reference evidence="3 4" key="1">
    <citation type="journal article" date="1992" name="Lakartidningen">
        <title>[Penicillin V and not amoxicillin is the first choice preparation in acute otitis].</title>
        <authorList>
            <person name="Kamme C."/>
            <person name="Lundgren K."/>
            <person name="Prellner K."/>
        </authorList>
    </citation>
    <scope>NUCLEOTIDE SEQUENCE [LARGE SCALE GENOMIC DNA]</scope>
    <source>
        <strain evidence="3 4">W1</strain>
    </source>
</reference>
<evidence type="ECO:0000256" key="1">
    <source>
        <dbReference type="SAM" id="Coils"/>
    </source>
</evidence>
<feature type="transmembrane region" description="Helical" evidence="2">
    <location>
        <begin position="299"/>
        <end position="316"/>
    </location>
</feature>
<dbReference type="AlphaFoldDB" id="A0A5C8CPH6"/>
<keyword evidence="2" id="KW-0812">Transmembrane</keyword>
<dbReference type="EMBL" id="SAXT01000001">
    <property type="protein sequence ID" value="TXJ13512.1"/>
    <property type="molecule type" value="Genomic_DNA"/>
</dbReference>
<feature type="transmembrane region" description="Helical" evidence="2">
    <location>
        <begin position="233"/>
        <end position="250"/>
    </location>
</feature>